<reference evidence="3 4" key="1">
    <citation type="submission" date="2020-06" db="EMBL/GenBank/DDBJ databases">
        <title>Dysbiosis in marine aquaculture revealed through microbiome analysis: reverse ecology for environmental sustainability.</title>
        <authorList>
            <person name="Haro-Moreno J.M."/>
            <person name="Coutinho F.H."/>
            <person name="Zaragoza-Solas A."/>
            <person name="Picazo A."/>
            <person name="Almagro-Moreno S."/>
            <person name="Lopez-Perez M."/>
        </authorList>
    </citation>
    <scope>NUCLEOTIDE SEQUENCE [LARGE SCALE GENOMIC DNA]</scope>
    <source>
        <strain evidence="3">MCMED-G42</strain>
    </source>
</reference>
<sequence>MTISDIAKNIQHSSNFPPVDKWNPDLCIGQTISIDRNGDWFYNNSIIKNSKIKKLFSTVLRNDDGNYFLVTPVEKVAVEVAVAPYVITDFECDSFGNIKCITNFDFAFDLDEDHPVNLREIEDKFLPVFKVRDINIEGFLNRNTYYRFLNYVVEKGYVKDNTLFITSHGVEFPIGKID</sequence>
<dbReference type="Pfam" id="PF06938">
    <property type="entry name" value="DUF1285_N"/>
    <property type="match status" value="1"/>
</dbReference>
<dbReference type="AlphaFoldDB" id="A0A838YNR2"/>
<organism evidence="3 4">
    <name type="scientific">SAR86 cluster bacterium</name>
    <dbReference type="NCBI Taxonomy" id="2030880"/>
    <lineage>
        <taxon>Bacteria</taxon>
        <taxon>Pseudomonadati</taxon>
        <taxon>Pseudomonadota</taxon>
        <taxon>Gammaproteobacteria</taxon>
        <taxon>SAR86 cluster</taxon>
    </lineage>
</organism>
<feature type="domain" description="DUF1285" evidence="2">
    <location>
        <begin position="84"/>
        <end position="174"/>
    </location>
</feature>
<comment type="caution">
    <text evidence="3">The sequence shown here is derived from an EMBL/GenBank/DDBJ whole genome shotgun (WGS) entry which is preliminary data.</text>
</comment>
<dbReference type="EMBL" id="JACETM010000008">
    <property type="protein sequence ID" value="MBA4723876.1"/>
    <property type="molecule type" value="Genomic_DNA"/>
</dbReference>
<dbReference type="Proteomes" id="UP000585327">
    <property type="component" value="Unassembled WGS sequence"/>
</dbReference>
<proteinExistence type="predicted"/>
<protein>
    <submittedName>
        <fullName evidence="3">DUF1285 domain-containing protein</fullName>
    </submittedName>
</protein>
<evidence type="ECO:0000259" key="2">
    <source>
        <dbReference type="Pfam" id="PF21028"/>
    </source>
</evidence>
<dbReference type="Gene3D" id="2.30.270.10">
    <property type="entry name" value="duf1285 protein"/>
    <property type="match status" value="1"/>
</dbReference>
<feature type="domain" description="DUF1285" evidence="1">
    <location>
        <begin position="17"/>
        <end position="80"/>
    </location>
</feature>
<dbReference type="Gene3D" id="3.10.540.10">
    <property type="entry name" value="duf1285 like domain"/>
    <property type="match status" value="1"/>
</dbReference>
<gene>
    <name evidence="3" type="ORF">H2021_01540</name>
</gene>
<dbReference type="Pfam" id="PF21028">
    <property type="entry name" value="DUF1285_C"/>
    <property type="match status" value="1"/>
</dbReference>
<name>A0A838YNR2_9GAMM</name>
<accession>A0A838YNR2</accession>
<evidence type="ECO:0000313" key="3">
    <source>
        <dbReference type="EMBL" id="MBA4723876.1"/>
    </source>
</evidence>
<dbReference type="InterPro" id="IPR023361">
    <property type="entry name" value="DUF1285_beta_roll_sf"/>
</dbReference>
<dbReference type="InterPro" id="IPR048342">
    <property type="entry name" value="DUF1285_C"/>
</dbReference>
<evidence type="ECO:0000259" key="1">
    <source>
        <dbReference type="Pfam" id="PF06938"/>
    </source>
</evidence>
<evidence type="ECO:0000313" key="4">
    <source>
        <dbReference type="Proteomes" id="UP000585327"/>
    </source>
</evidence>
<dbReference type="InterPro" id="IPR048341">
    <property type="entry name" value="DUF1285_N"/>
</dbReference>